<comment type="similarity">
    <text evidence="2">Belongs to the MAD1 family.</text>
</comment>
<proteinExistence type="inferred from homology"/>
<dbReference type="PANTHER" id="PTHR23168:SF0">
    <property type="entry name" value="MITOTIC SPINDLE ASSEMBLY CHECKPOINT PROTEIN MAD1"/>
    <property type="match status" value="1"/>
</dbReference>
<evidence type="ECO:0000256" key="7">
    <source>
        <dbReference type="SAM" id="Coils"/>
    </source>
</evidence>
<keyword evidence="7" id="KW-0175">Coiled coil</keyword>
<dbReference type="EMBL" id="KZ514766">
    <property type="protein sequence ID" value="PKU30401.1"/>
    <property type="molecule type" value="Genomic_DNA"/>
</dbReference>
<dbReference type="AlphaFoldDB" id="A0A2I0T9B5"/>
<feature type="coiled-coil region" evidence="7">
    <location>
        <begin position="37"/>
        <end position="68"/>
    </location>
</feature>
<dbReference type="GO" id="GO:0005635">
    <property type="term" value="C:nuclear envelope"/>
    <property type="evidence" value="ECO:0007669"/>
    <property type="project" value="TreeGrafter"/>
</dbReference>
<dbReference type="GO" id="GO:0072686">
    <property type="term" value="C:mitotic spindle"/>
    <property type="evidence" value="ECO:0007669"/>
    <property type="project" value="TreeGrafter"/>
</dbReference>
<evidence type="ECO:0000256" key="1">
    <source>
        <dbReference type="ARBA" id="ARBA00004123"/>
    </source>
</evidence>
<sequence length="107" mass="12243">MESSPHGFKYFILTCGPVKGDYDPSRTKVLHFSMNPVSLAKQQRKEEQQQLQEECERLRELVRVLEGGGSIPENLEGVGSFQSQEIAGRLLAPRREDELIHPYCQRN</sequence>
<evidence type="ECO:0000313" key="8">
    <source>
        <dbReference type="EMBL" id="PKU30401.1"/>
    </source>
</evidence>
<reference evidence="9" key="1">
    <citation type="submission" date="2017-11" db="EMBL/GenBank/DDBJ databases">
        <authorList>
            <person name="Lima N.C."/>
            <person name="Parody-Merino A.M."/>
            <person name="Battley P.F."/>
            <person name="Fidler A.E."/>
            <person name="Prosdocimi F."/>
        </authorList>
    </citation>
    <scope>NUCLEOTIDE SEQUENCE [LARGE SCALE GENOMIC DNA]</scope>
</reference>
<dbReference type="GO" id="GO:0051301">
    <property type="term" value="P:cell division"/>
    <property type="evidence" value="ECO:0007669"/>
    <property type="project" value="UniProtKB-KW"/>
</dbReference>
<keyword evidence="4" id="KW-0498">Mitosis</keyword>
<dbReference type="SUPFAM" id="SSF75704">
    <property type="entry name" value="Mitotic arrest deficient-like 1, Mad1"/>
    <property type="match status" value="1"/>
</dbReference>
<dbReference type="GO" id="GO:0007094">
    <property type="term" value="P:mitotic spindle assembly checkpoint signaling"/>
    <property type="evidence" value="ECO:0007669"/>
    <property type="project" value="InterPro"/>
</dbReference>
<keyword evidence="3" id="KW-0132">Cell division</keyword>
<evidence type="ECO:0000313" key="9">
    <source>
        <dbReference type="Proteomes" id="UP000233556"/>
    </source>
</evidence>
<evidence type="ECO:0000256" key="5">
    <source>
        <dbReference type="ARBA" id="ARBA00023242"/>
    </source>
</evidence>
<evidence type="ECO:0000256" key="2">
    <source>
        <dbReference type="ARBA" id="ARBA00008029"/>
    </source>
</evidence>
<reference evidence="9" key="2">
    <citation type="submission" date="2017-12" db="EMBL/GenBank/DDBJ databases">
        <title>Genome sequence of the Bar-tailed Godwit (Limosa lapponica baueri).</title>
        <authorList>
            <person name="Lima N.C.B."/>
            <person name="Parody-Merino A.M."/>
            <person name="Battley P.F."/>
            <person name="Fidler A.E."/>
            <person name="Prosdocimi F."/>
        </authorList>
    </citation>
    <scope>NUCLEOTIDE SEQUENCE [LARGE SCALE GENOMIC DNA]</scope>
</reference>
<dbReference type="PANTHER" id="PTHR23168">
    <property type="entry name" value="MITOTIC SPINDLE ASSEMBLY CHECKPOINT PROTEIN MAD1 MITOTIC ARREST DEFICIENT-LIKE PROTEIN 1"/>
    <property type="match status" value="1"/>
</dbReference>
<evidence type="ECO:0000256" key="6">
    <source>
        <dbReference type="ARBA" id="ARBA00023306"/>
    </source>
</evidence>
<accession>A0A2I0T9B5</accession>
<comment type="subcellular location">
    <subcellularLocation>
        <location evidence="1">Nucleus</location>
    </subcellularLocation>
</comment>
<dbReference type="Proteomes" id="UP000233556">
    <property type="component" value="Unassembled WGS sequence"/>
</dbReference>
<keyword evidence="6" id="KW-0131">Cell cycle</keyword>
<evidence type="ECO:0000256" key="3">
    <source>
        <dbReference type="ARBA" id="ARBA00022618"/>
    </source>
</evidence>
<evidence type="ECO:0000256" key="4">
    <source>
        <dbReference type="ARBA" id="ARBA00022776"/>
    </source>
</evidence>
<name>A0A2I0T9B5_LIMLA</name>
<gene>
    <name evidence="8" type="ORF">llap_19295</name>
</gene>
<protein>
    <submittedName>
        <fullName evidence="8">Uncharacterized protein</fullName>
    </submittedName>
</protein>
<dbReference type="GO" id="GO:0051315">
    <property type="term" value="P:attachment of mitotic spindle microtubules to kinetochore"/>
    <property type="evidence" value="ECO:0007669"/>
    <property type="project" value="TreeGrafter"/>
</dbReference>
<organism evidence="8 9">
    <name type="scientific">Limosa lapponica baueri</name>
    <dbReference type="NCBI Taxonomy" id="1758121"/>
    <lineage>
        <taxon>Eukaryota</taxon>
        <taxon>Metazoa</taxon>
        <taxon>Chordata</taxon>
        <taxon>Craniata</taxon>
        <taxon>Vertebrata</taxon>
        <taxon>Euteleostomi</taxon>
        <taxon>Archelosauria</taxon>
        <taxon>Archosauria</taxon>
        <taxon>Dinosauria</taxon>
        <taxon>Saurischia</taxon>
        <taxon>Theropoda</taxon>
        <taxon>Coelurosauria</taxon>
        <taxon>Aves</taxon>
        <taxon>Neognathae</taxon>
        <taxon>Neoaves</taxon>
        <taxon>Charadriiformes</taxon>
        <taxon>Scolopacidae</taxon>
        <taxon>Limosa</taxon>
    </lineage>
</organism>
<keyword evidence="5" id="KW-0539">Nucleus</keyword>
<dbReference type="GO" id="GO:0000776">
    <property type="term" value="C:kinetochore"/>
    <property type="evidence" value="ECO:0007669"/>
    <property type="project" value="TreeGrafter"/>
</dbReference>
<dbReference type="Pfam" id="PF05557">
    <property type="entry name" value="MAD"/>
    <property type="match status" value="1"/>
</dbReference>
<dbReference type="Gene3D" id="6.10.250.90">
    <property type="match status" value="1"/>
</dbReference>
<keyword evidence="9" id="KW-1185">Reference proteome</keyword>
<dbReference type="InterPro" id="IPR008672">
    <property type="entry name" value="Mad1"/>
</dbReference>
<dbReference type="OrthoDB" id="9387744at2759"/>